<accession>A0ABN8NTQ5</accession>
<feature type="transmembrane region" description="Helical" evidence="2">
    <location>
        <begin position="62"/>
        <end position="82"/>
    </location>
</feature>
<sequence>MSFWRNATVLDQYVNVVLADLPNVFCWRHPEFNNPHKDFYLADGVHLNPSGQYLLYRSYRGAVLKAVVICSYASFVFLLWHQGPTNASTLRLDMVSFSLFGLQIVIMPKAKSSRLTSTSTGPTKRSSPRASVQASSAAVRAVPARSKRSPQVEAITVASDPAVPTHSNESVQSMLSPQFMDTLITRVADEVSRRLFPTEVSSNPSPAALSTLQEVPVSSPVGQNTEEVASTVVQQSLANASTALTGLIPQVSASNPVLAQLFQSVSLPVDVRLSEKIRAKIWKDEYVDFGSLLANPVLVHEYQITINNSDS</sequence>
<organism evidence="3 4">
    <name type="scientific">Porites lobata</name>
    <dbReference type="NCBI Taxonomy" id="104759"/>
    <lineage>
        <taxon>Eukaryota</taxon>
        <taxon>Metazoa</taxon>
        <taxon>Cnidaria</taxon>
        <taxon>Anthozoa</taxon>
        <taxon>Hexacorallia</taxon>
        <taxon>Scleractinia</taxon>
        <taxon>Fungiina</taxon>
        <taxon>Poritidae</taxon>
        <taxon>Porites</taxon>
    </lineage>
</organism>
<evidence type="ECO:0000313" key="3">
    <source>
        <dbReference type="EMBL" id="CAH3121946.1"/>
    </source>
</evidence>
<keyword evidence="2" id="KW-0812">Transmembrane</keyword>
<feature type="compositionally biased region" description="Polar residues" evidence="1">
    <location>
        <begin position="114"/>
        <end position="124"/>
    </location>
</feature>
<feature type="non-terminal residue" evidence="3">
    <location>
        <position position="311"/>
    </location>
</feature>
<name>A0ABN8NTQ5_9CNID</name>
<dbReference type="EMBL" id="CALNXK010000036">
    <property type="protein sequence ID" value="CAH3121946.1"/>
    <property type="molecule type" value="Genomic_DNA"/>
</dbReference>
<feature type="region of interest" description="Disordered" evidence="1">
    <location>
        <begin position="114"/>
        <end position="151"/>
    </location>
</feature>
<gene>
    <name evidence="3" type="ORF">PLOB_00029013</name>
</gene>
<reference evidence="3 4" key="1">
    <citation type="submission" date="2022-05" db="EMBL/GenBank/DDBJ databases">
        <authorList>
            <consortium name="Genoscope - CEA"/>
            <person name="William W."/>
        </authorList>
    </citation>
    <scope>NUCLEOTIDE SEQUENCE [LARGE SCALE GENOMIC DNA]</scope>
</reference>
<evidence type="ECO:0000256" key="2">
    <source>
        <dbReference type="SAM" id="Phobius"/>
    </source>
</evidence>
<keyword evidence="2" id="KW-0472">Membrane</keyword>
<proteinExistence type="predicted"/>
<keyword evidence="2" id="KW-1133">Transmembrane helix</keyword>
<protein>
    <submittedName>
        <fullName evidence="3">Uncharacterized protein</fullName>
    </submittedName>
</protein>
<dbReference type="Proteomes" id="UP001159405">
    <property type="component" value="Unassembled WGS sequence"/>
</dbReference>
<comment type="caution">
    <text evidence="3">The sequence shown here is derived from an EMBL/GenBank/DDBJ whole genome shotgun (WGS) entry which is preliminary data.</text>
</comment>
<evidence type="ECO:0000313" key="4">
    <source>
        <dbReference type="Proteomes" id="UP001159405"/>
    </source>
</evidence>
<evidence type="ECO:0000256" key="1">
    <source>
        <dbReference type="SAM" id="MobiDB-lite"/>
    </source>
</evidence>
<keyword evidence="4" id="KW-1185">Reference proteome</keyword>
<feature type="compositionally biased region" description="Low complexity" evidence="1">
    <location>
        <begin position="128"/>
        <end position="144"/>
    </location>
</feature>